<evidence type="ECO:0000313" key="1">
    <source>
        <dbReference type="EMBL" id="KAI4341044.1"/>
    </source>
</evidence>
<sequence>MPQEPRAACIEKLLLHCAIALKSNDVTLDPQVMWVLRLIVVPKGPDRPCYQAVPHLVEFEWWRRGSVQADKRDGARCVH</sequence>
<comment type="caution">
    <text evidence="1">The sequence shown here is derived from an EMBL/GenBank/DDBJ whole genome shotgun (WGS) entry which is preliminary data.</text>
</comment>
<reference evidence="2" key="1">
    <citation type="journal article" date="2023" name="Front. Plant Sci.">
        <title>Chromosomal-level genome assembly of Melastoma candidum provides insights into trichome evolution.</title>
        <authorList>
            <person name="Zhong Y."/>
            <person name="Wu W."/>
            <person name="Sun C."/>
            <person name="Zou P."/>
            <person name="Liu Y."/>
            <person name="Dai S."/>
            <person name="Zhou R."/>
        </authorList>
    </citation>
    <scope>NUCLEOTIDE SEQUENCE [LARGE SCALE GENOMIC DNA]</scope>
</reference>
<gene>
    <name evidence="1" type="ORF">MLD38_025817</name>
</gene>
<evidence type="ECO:0000313" key="2">
    <source>
        <dbReference type="Proteomes" id="UP001057402"/>
    </source>
</evidence>
<dbReference type="EMBL" id="CM042886">
    <property type="protein sequence ID" value="KAI4341044.1"/>
    <property type="molecule type" value="Genomic_DNA"/>
</dbReference>
<name>A0ACB9NZR4_9MYRT</name>
<organism evidence="1 2">
    <name type="scientific">Melastoma candidum</name>
    <dbReference type="NCBI Taxonomy" id="119954"/>
    <lineage>
        <taxon>Eukaryota</taxon>
        <taxon>Viridiplantae</taxon>
        <taxon>Streptophyta</taxon>
        <taxon>Embryophyta</taxon>
        <taxon>Tracheophyta</taxon>
        <taxon>Spermatophyta</taxon>
        <taxon>Magnoliopsida</taxon>
        <taxon>eudicotyledons</taxon>
        <taxon>Gunneridae</taxon>
        <taxon>Pentapetalae</taxon>
        <taxon>rosids</taxon>
        <taxon>malvids</taxon>
        <taxon>Myrtales</taxon>
        <taxon>Melastomataceae</taxon>
        <taxon>Melastomatoideae</taxon>
        <taxon>Melastomateae</taxon>
        <taxon>Melastoma</taxon>
    </lineage>
</organism>
<keyword evidence="2" id="KW-1185">Reference proteome</keyword>
<proteinExistence type="predicted"/>
<protein>
    <submittedName>
        <fullName evidence="1">Uncharacterized protein</fullName>
    </submittedName>
</protein>
<accession>A0ACB9NZR4</accession>
<dbReference type="Proteomes" id="UP001057402">
    <property type="component" value="Chromosome 7"/>
</dbReference>